<comment type="caution">
    <text evidence="1">The sequence shown here is derived from an EMBL/GenBank/DDBJ whole genome shotgun (WGS) entry which is preliminary data.</text>
</comment>
<keyword evidence="2" id="KW-1185">Reference proteome</keyword>
<evidence type="ECO:0000313" key="2">
    <source>
        <dbReference type="Proteomes" id="UP000692954"/>
    </source>
</evidence>
<accession>A0A8S1MP02</accession>
<dbReference type="AlphaFoldDB" id="A0A8S1MP02"/>
<gene>
    <name evidence="1" type="ORF">PSON_ATCC_30995.1.T0380183</name>
</gene>
<proteinExistence type="predicted"/>
<evidence type="ECO:0000313" key="1">
    <source>
        <dbReference type="EMBL" id="CAD8078903.1"/>
    </source>
</evidence>
<sequence length="148" mass="17515">MQNSKKKLKFQIHRQQKPINFQNLLYQEPNNKQLYQLFENKNNHEMISKEIINQNKSKIANNKSLQLLNLILQHQSKRELIRTNHNQPAVSKSLIIRKSLPTVKPINQPIISCREKKSCSVQQQRKQSSSYNQNLISMRETIIGPWEE</sequence>
<organism evidence="1 2">
    <name type="scientific">Paramecium sonneborni</name>
    <dbReference type="NCBI Taxonomy" id="65129"/>
    <lineage>
        <taxon>Eukaryota</taxon>
        <taxon>Sar</taxon>
        <taxon>Alveolata</taxon>
        <taxon>Ciliophora</taxon>
        <taxon>Intramacronucleata</taxon>
        <taxon>Oligohymenophorea</taxon>
        <taxon>Peniculida</taxon>
        <taxon>Parameciidae</taxon>
        <taxon>Paramecium</taxon>
    </lineage>
</organism>
<dbReference type="OrthoDB" id="10426882at2759"/>
<protein>
    <submittedName>
        <fullName evidence="1">Uncharacterized protein</fullName>
    </submittedName>
</protein>
<name>A0A8S1MP02_9CILI</name>
<dbReference type="Proteomes" id="UP000692954">
    <property type="component" value="Unassembled WGS sequence"/>
</dbReference>
<dbReference type="EMBL" id="CAJJDN010000038">
    <property type="protein sequence ID" value="CAD8078903.1"/>
    <property type="molecule type" value="Genomic_DNA"/>
</dbReference>
<reference evidence="1" key="1">
    <citation type="submission" date="2021-01" db="EMBL/GenBank/DDBJ databases">
        <authorList>
            <consortium name="Genoscope - CEA"/>
            <person name="William W."/>
        </authorList>
    </citation>
    <scope>NUCLEOTIDE SEQUENCE</scope>
</reference>